<dbReference type="GO" id="GO:0016020">
    <property type="term" value="C:membrane"/>
    <property type="evidence" value="ECO:0007669"/>
    <property type="project" value="UniProtKB-SubCell"/>
</dbReference>
<evidence type="ECO:0000256" key="7">
    <source>
        <dbReference type="SAM" id="Phobius"/>
    </source>
</evidence>
<evidence type="ECO:0000256" key="4">
    <source>
        <dbReference type="ARBA" id="ARBA00022989"/>
    </source>
</evidence>
<keyword evidence="3 7" id="KW-0812">Transmembrane</keyword>
<sequence>MSFSTILPMIPFHNNEMELSGTLYALSFSGYYLLQFLSFAYCECISSRIGRRNSVLITLLGLTVCNFFSFYTSNPLVYVAVRSFAGLFDCVLCIAQVYASEISGSVDRAQCLTWLETLSNAAQCFGPLVAALVSLRSVLLAAFVGVFIDFVSLVYALIFLPETVDLLLERRKVRRGFGTANPALNAPLNQSLLQDVDAENPGQRSPNQDSSRSPVEEKLELNYLIIIALICEFCNKFLYSIFDTVVCQYGTQKHRMTALEFTLLSAAGSALNFLQTGPLFSWLFNTRQCSAPSIGTVAGLLGTLACALCLYGNRAVYDAGSVLLLVGYGVYAPITPTILATESTDATSKKATSLLRTSGQLALIASPLLVEELFAQQRDFPFFVSMVPALTITIVMIMCTYLPGGRVAGQVPLHDSLEHQQKVDMMNDDNEYETDFLGNTGIASNNSKEDKKRPTKYAAAPERPPFVSEEDGNEGVETFSPMVMRMPSSRAEMTAFSPMALRLSSAREETDSDEEDVEI</sequence>
<evidence type="ECO:0000256" key="3">
    <source>
        <dbReference type="ARBA" id="ARBA00022692"/>
    </source>
</evidence>
<evidence type="ECO:0000256" key="5">
    <source>
        <dbReference type="ARBA" id="ARBA00023136"/>
    </source>
</evidence>
<dbReference type="OrthoDB" id="190500at2759"/>
<comment type="caution">
    <text evidence="8">The sequence shown here is derived from an EMBL/GenBank/DDBJ whole genome shotgun (WGS) entry which is preliminary data.</text>
</comment>
<feature type="transmembrane region" description="Helical" evidence="7">
    <location>
        <begin position="262"/>
        <end position="284"/>
    </location>
</feature>
<proteinExistence type="predicted"/>
<dbReference type="EMBL" id="LXWW01000272">
    <property type="protein sequence ID" value="OAO14252.1"/>
    <property type="molecule type" value="Genomic_DNA"/>
</dbReference>
<feature type="region of interest" description="Disordered" evidence="6">
    <location>
        <begin position="439"/>
        <end position="474"/>
    </location>
</feature>
<keyword evidence="4 7" id="KW-1133">Transmembrane helix</keyword>
<evidence type="ECO:0000256" key="2">
    <source>
        <dbReference type="ARBA" id="ARBA00022448"/>
    </source>
</evidence>
<feature type="transmembrane region" description="Helical" evidence="7">
    <location>
        <begin position="139"/>
        <end position="160"/>
    </location>
</feature>
<feature type="transmembrane region" description="Helical" evidence="7">
    <location>
        <begin position="319"/>
        <end position="341"/>
    </location>
</feature>
<keyword evidence="9" id="KW-1185">Reference proteome</keyword>
<comment type="subcellular location">
    <subcellularLocation>
        <location evidence="1">Membrane</location>
        <topology evidence="1">Multi-pass membrane protein</topology>
    </subcellularLocation>
</comment>
<feature type="transmembrane region" description="Helical" evidence="7">
    <location>
        <begin position="54"/>
        <end position="71"/>
    </location>
</feature>
<evidence type="ECO:0000313" key="8">
    <source>
        <dbReference type="EMBL" id="OAO14252.1"/>
    </source>
</evidence>
<dbReference type="PANTHER" id="PTHR23504:SF15">
    <property type="entry name" value="MAJOR FACILITATOR SUPERFAMILY (MFS) PROFILE DOMAIN-CONTAINING PROTEIN"/>
    <property type="match status" value="1"/>
</dbReference>
<organism evidence="8 9">
    <name type="scientific">Blastocystis sp. subtype 1 (strain ATCC 50177 / NandII)</name>
    <dbReference type="NCBI Taxonomy" id="478820"/>
    <lineage>
        <taxon>Eukaryota</taxon>
        <taxon>Sar</taxon>
        <taxon>Stramenopiles</taxon>
        <taxon>Bigyra</taxon>
        <taxon>Opalozoa</taxon>
        <taxon>Opalinata</taxon>
        <taxon>Blastocystidae</taxon>
        <taxon>Blastocystis</taxon>
    </lineage>
</organism>
<feature type="transmembrane region" description="Helical" evidence="7">
    <location>
        <begin position="291"/>
        <end position="313"/>
    </location>
</feature>
<evidence type="ECO:0000256" key="6">
    <source>
        <dbReference type="SAM" id="MobiDB-lite"/>
    </source>
</evidence>
<feature type="transmembrane region" description="Helical" evidence="7">
    <location>
        <begin position="382"/>
        <end position="402"/>
    </location>
</feature>
<keyword evidence="5 7" id="KW-0472">Membrane</keyword>
<dbReference type="Pfam" id="PF07690">
    <property type="entry name" value="MFS_1"/>
    <property type="match status" value="1"/>
</dbReference>
<keyword evidence="2" id="KW-0813">Transport</keyword>
<dbReference type="SUPFAM" id="SSF103473">
    <property type="entry name" value="MFS general substrate transporter"/>
    <property type="match status" value="1"/>
</dbReference>
<dbReference type="InterPro" id="IPR036259">
    <property type="entry name" value="MFS_trans_sf"/>
</dbReference>
<dbReference type="InterPro" id="IPR011701">
    <property type="entry name" value="MFS"/>
</dbReference>
<dbReference type="PANTHER" id="PTHR23504">
    <property type="entry name" value="MAJOR FACILITATOR SUPERFAMILY DOMAIN-CONTAINING PROTEIN 10"/>
    <property type="match status" value="1"/>
</dbReference>
<dbReference type="AlphaFoldDB" id="A0A196SDN8"/>
<dbReference type="Proteomes" id="UP000078348">
    <property type="component" value="Unassembled WGS sequence"/>
</dbReference>
<evidence type="ECO:0000313" key="9">
    <source>
        <dbReference type="Proteomes" id="UP000078348"/>
    </source>
</evidence>
<dbReference type="GO" id="GO:0022857">
    <property type="term" value="F:transmembrane transporter activity"/>
    <property type="evidence" value="ECO:0007669"/>
    <property type="project" value="InterPro"/>
</dbReference>
<name>A0A196SDN8_BLAHN</name>
<protein>
    <submittedName>
        <fullName evidence="8">MFS transporter, amino acid metabolite efflux</fullName>
    </submittedName>
</protein>
<evidence type="ECO:0000256" key="1">
    <source>
        <dbReference type="ARBA" id="ARBA00004141"/>
    </source>
</evidence>
<gene>
    <name evidence="8" type="ORF">AV274_4053</name>
</gene>
<dbReference type="Gene3D" id="1.20.1250.20">
    <property type="entry name" value="MFS general substrate transporter like domains"/>
    <property type="match status" value="1"/>
</dbReference>
<reference evidence="8 9" key="1">
    <citation type="submission" date="2016-05" db="EMBL/GenBank/DDBJ databases">
        <title>Nuclear genome of Blastocystis sp. subtype 1 NandII.</title>
        <authorList>
            <person name="Gentekaki E."/>
            <person name="Curtis B."/>
            <person name="Stairs C."/>
            <person name="Eme L."/>
            <person name="Herman E."/>
            <person name="Klimes V."/>
            <person name="Arias M.C."/>
            <person name="Elias M."/>
            <person name="Hilliou F."/>
            <person name="Klute M."/>
            <person name="Malik S.-B."/>
            <person name="Pightling A."/>
            <person name="Rachubinski R."/>
            <person name="Salas D."/>
            <person name="Schlacht A."/>
            <person name="Suga H."/>
            <person name="Archibald J."/>
            <person name="Ball S.G."/>
            <person name="Clark G."/>
            <person name="Dacks J."/>
            <person name="Van Der Giezen M."/>
            <person name="Tsaousis A."/>
            <person name="Roger A."/>
        </authorList>
    </citation>
    <scope>NUCLEOTIDE SEQUENCE [LARGE SCALE GENOMIC DNA]</scope>
    <source>
        <strain evidence="9">ATCC 50177 / NandII</strain>
    </source>
</reference>
<feature type="transmembrane region" description="Helical" evidence="7">
    <location>
        <begin position="23"/>
        <end position="42"/>
    </location>
</feature>
<accession>A0A196SDN8</accession>